<sequence>MCFSIGFNKYHIAREKGLDIPGYRSPSIIMGLALFCLGSITLGPFFDLALPFVKMQLSIKILFWMVGLGLFFLFAGLAFLNRYQERKL</sequence>
<evidence type="ECO:0008006" key="4">
    <source>
        <dbReference type="Google" id="ProtNLM"/>
    </source>
</evidence>
<gene>
    <name evidence="2" type="ORF">KDK_69500</name>
</gene>
<keyword evidence="1" id="KW-1133">Transmembrane helix</keyword>
<keyword evidence="1" id="KW-0812">Transmembrane</keyword>
<comment type="caution">
    <text evidence="2">The sequence shown here is derived from an EMBL/GenBank/DDBJ whole genome shotgun (WGS) entry which is preliminary data.</text>
</comment>
<evidence type="ECO:0000256" key="1">
    <source>
        <dbReference type="SAM" id="Phobius"/>
    </source>
</evidence>
<accession>A0A402AVI0</accession>
<keyword evidence="3" id="KW-1185">Reference proteome</keyword>
<feature type="transmembrane region" description="Helical" evidence="1">
    <location>
        <begin position="28"/>
        <end position="49"/>
    </location>
</feature>
<protein>
    <recommendedName>
        <fullName evidence="4">NADH:quinone oxidoreductase/Mrp antiporter membrane subunit domain-containing protein</fullName>
    </recommendedName>
</protein>
<dbReference type="EMBL" id="BIFS01000002">
    <property type="protein sequence ID" value="GCE23150.1"/>
    <property type="molecule type" value="Genomic_DNA"/>
</dbReference>
<evidence type="ECO:0000313" key="3">
    <source>
        <dbReference type="Proteomes" id="UP000287188"/>
    </source>
</evidence>
<evidence type="ECO:0000313" key="2">
    <source>
        <dbReference type="EMBL" id="GCE23150.1"/>
    </source>
</evidence>
<reference evidence="3" key="1">
    <citation type="submission" date="2018-12" db="EMBL/GenBank/DDBJ databases">
        <title>Tengunoibacter tsumagoiensis gen. nov., sp. nov., Dictyobacter kobayashii sp. nov., D. alpinus sp. nov., and D. joshuensis sp. nov. and description of Dictyobacteraceae fam. nov. within the order Ktedonobacterales isolated from Tengu-no-mugimeshi.</title>
        <authorList>
            <person name="Wang C.M."/>
            <person name="Zheng Y."/>
            <person name="Sakai Y."/>
            <person name="Toyoda A."/>
            <person name="Minakuchi Y."/>
            <person name="Abe K."/>
            <person name="Yokota A."/>
            <person name="Yabe S."/>
        </authorList>
    </citation>
    <scope>NUCLEOTIDE SEQUENCE [LARGE SCALE GENOMIC DNA]</scope>
    <source>
        <strain evidence="3">Uno11</strain>
    </source>
</reference>
<dbReference type="Proteomes" id="UP000287188">
    <property type="component" value="Unassembled WGS sequence"/>
</dbReference>
<keyword evidence="1" id="KW-0472">Membrane</keyword>
<proteinExistence type="predicted"/>
<feature type="transmembrane region" description="Helical" evidence="1">
    <location>
        <begin position="61"/>
        <end position="80"/>
    </location>
</feature>
<name>A0A402AVI0_9CHLR</name>
<organism evidence="2 3">
    <name type="scientific">Dictyobacter kobayashii</name>
    <dbReference type="NCBI Taxonomy" id="2014872"/>
    <lineage>
        <taxon>Bacteria</taxon>
        <taxon>Bacillati</taxon>
        <taxon>Chloroflexota</taxon>
        <taxon>Ktedonobacteria</taxon>
        <taxon>Ktedonobacterales</taxon>
        <taxon>Dictyobacteraceae</taxon>
        <taxon>Dictyobacter</taxon>
    </lineage>
</organism>
<dbReference type="AlphaFoldDB" id="A0A402AVI0"/>